<organism evidence="1 2">
    <name type="scientific">Nitrosomonas marina</name>
    <dbReference type="NCBI Taxonomy" id="917"/>
    <lineage>
        <taxon>Bacteria</taxon>
        <taxon>Pseudomonadati</taxon>
        <taxon>Pseudomonadota</taxon>
        <taxon>Betaproteobacteria</taxon>
        <taxon>Nitrosomonadales</taxon>
        <taxon>Nitrosomonadaceae</taxon>
        <taxon>Nitrosomonas</taxon>
    </lineage>
</organism>
<proteinExistence type="predicted"/>
<gene>
    <name evidence="1" type="ORF">SAMN05216325_1103</name>
</gene>
<protein>
    <submittedName>
        <fullName evidence="1">Uncharacterized protein</fullName>
    </submittedName>
</protein>
<dbReference type="EMBL" id="FOCP01000010">
    <property type="protein sequence ID" value="SEN19786.1"/>
    <property type="molecule type" value="Genomic_DNA"/>
</dbReference>
<accession>A0A1H8EK66</accession>
<reference evidence="1 2" key="1">
    <citation type="submission" date="2016-10" db="EMBL/GenBank/DDBJ databases">
        <authorList>
            <person name="de Groot N.N."/>
        </authorList>
    </citation>
    <scope>NUCLEOTIDE SEQUENCE [LARGE SCALE GENOMIC DNA]</scope>
    <source>
        <strain evidence="1 2">Nm22</strain>
    </source>
</reference>
<name>A0A1H8EK66_9PROT</name>
<dbReference type="AlphaFoldDB" id="A0A1H8EK66"/>
<sequence>MIIMDSKAQLTVDVIAKVSQGKVSIINAVKLLNDVV</sequence>
<evidence type="ECO:0000313" key="2">
    <source>
        <dbReference type="Proteomes" id="UP000199459"/>
    </source>
</evidence>
<dbReference type="Proteomes" id="UP000199459">
    <property type="component" value="Unassembled WGS sequence"/>
</dbReference>
<evidence type="ECO:0000313" key="1">
    <source>
        <dbReference type="EMBL" id="SEN19786.1"/>
    </source>
</evidence>